<evidence type="ECO:0000313" key="8">
    <source>
        <dbReference type="EMBL" id="TWD79042.1"/>
    </source>
</evidence>
<dbReference type="HAMAP" id="MF_00265">
    <property type="entry name" value="VapC_Nob1"/>
    <property type="match status" value="1"/>
</dbReference>
<feature type="binding site" evidence="6">
    <location>
        <position position="100"/>
    </location>
    <ligand>
        <name>Mg(2+)</name>
        <dbReference type="ChEBI" id="CHEBI:18420"/>
    </ligand>
</feature>
<sequence>MIIVDTGPLVAAVLYADDDHRTCVDLFTSAHLSGEQLVVPSFVIPEACYLIQREAGPKVEADFIRSLAAGDFAVAECEIVLDRIAELMEKYADLPLGVADASVVATAEELGAREIATLDRRDFSVVRPRHTASFVLLP</sequence>
<evidence type="ECO:0000256" key="2">
    <source>
        <dbReference type="ARBA" id="ARBA00022722"/>
    </source>
</evidence>
<dbReference type="Gene3D" id="3.40.50.1010">
    <property type="entry name" value="5'-nuclease"/>
    <property type="match status" value="1"/>
</dbReference>
<evidence type="ECO:0000259" key="7">
    <source>
        <dbReference type="Pfam" id="PF01850"/>
    </source>
</evidence>
<protein>
    <recommendedName>
        <fullName evidence="6">Ribonuclease VapC</fullName>
        <shortName evidence="6">RNase VapC</shortName>
        <ecNumber evidence="6">3.1.-.-</ecNumber>
    </recommendedName>
    <alternativeName>
        <fullName evidence="6">Toxin VapC</fullName>
    </alternativeName>
</protein>
<evidence type="ECO:0000256" key="1">
    <source>
        <dbReference type="ARBA" id="ARBA00022649"/>
    </source>
</evidence>
<gene>
    <name evidence="6" type="primary">vapC</name>
    <name evidence="8" type="ORF">FB561_0092</name>
</gene>
<comment type="caution">
    <text evidence="8">The sequence shown here is derived from an EMBL/GenBank/DDBJ whole genome shotgun (WGS) entry which is preliminary data.</text>
</comment>
<keyword evidence="2 6" id="KW-0540">Nuclease</keyword>
<keyword evidence="5 6" id="KW-0460">Magnesium</keyword>
<dbReference type="GO" id="GO:0004540">
    <property type="term" value="F:RNA nuclease activity"/>
    <property type="evidence" value="ECO:0007669"/>
    <property type="project" value="InterPro"/>
</dbReference>
<proteinExistence type="inferred from homology"/>
<dbReference type="InterPro" id="IPR002716">
    <property type="entry name" value="PIN_dom"/>
</dbReference>
<evidence type="ECO:0000256" key="5">
    <source>
        <dbReference type="ARBA" id="ARBA00022842"/>
    </source>
</evidence>
<keyword evidence="3 6" id="KW-0479">Metal-binding</keyword>
<feature type="domain" description="PIN" evidence="7">
    <location>
        <begin position="2"/>
        <end position="125"/>
    </location>
</feature>
<dbReference type="InterPro" id="IPR022907">
    <property type="entry name" value="VapC_family"/>
</dbReference>
<evidence type="ECO:0000313" key="9">
    <source>
        <dbReference type="Proteomes" id="UP000318380"/>
    </source>
</evidence>
<dbReference type="AlphaFoldDB" id="A0A561BJT5"/>
<dbReference type="GO" id="GO:0000287">
    <property type="term" value="F:magnesium ion binding"/>
    <property type="evidence" value="ECO:0007669"/>
    <property type="project" value="UniProtKB-UniRule"/>
</dbReference>
<feature type="binding site" evidence="6">
    <location>
        <position position="5"/>
    </location>
    <ligand>
        <name>Mg(2+)</name>
        <dbReference type="ChEBI" id="CHEBI:18420"/>
    </ligand>
</feature>
<keyword evidence="1 6" id="KW-1277">Toxin-antitoxin system</keyword>
<evidence type="ECO:0000256" key="4">
    <source>
        <dbReference type="ARBA" id="ARBA00022801"/>
    </source>
</evidence>
<dbReference type="Pfam" id="PF01850">
    <property type="entry name" value="PIN"/>
    <property type="match status" value="1"/>
</dbReference>
<dbReference type="EC" id="3.1.-.-" evidence="6"/>
<dbReference type="RefSeq" id="WP_145801676.1">
    <property type="nucleotide sequence ID" value="NZ_VIVK01000001.1"/>
</dbReference>
<keyword evidence="6" id="KW-0800">Toxin</keyword>
<keyword evidence="4 6" id="KW-0378">Hydrolase</keyword>
<accession>A0A561BJT5</accession>
<name>A0A561BJT5_9ACTN</name>
<comment type="cofactor">
    <cofactor evidence="6">
        <name>Mg(2+)</name>
        <dbReference type="ChEBI" id="CHEBI:18420"/>
    </cofactor>
</comment>
<evidence type="ECO:0000256" key="3">
    <source>
        <dbReference type="ARBA" id="ARBA00022723"/>
    </source>
</evidence>
<evidence type="ECO:0000256" key="6">
    <source>
        <dbReference type="HAMAP-Rule" id="MF_00265"/>
    </source>
</evidence>
<dbReference type="SUPFAM" id="SSF88723">
    <property type="entry name" value="PIN domain-like"/>
    <property type="match status" value="1"/>
</dbReference>
<dbReference type="GO" id="GO:0090729">
    <property type="term" value="F:toxin activity"/>
    <property type="evidence" value="ECO:0007669"/>
    <property type="project" value="UniProtKB-KW"/>
</dbReference>
<comment type="similarity">
    <text evidence="6">Belongs to the PINc/VapC protein family.</text>
</comment>
<dbReference type="GO" id="GO:0016787">
    <property type="term" value="F:hydrolase activity"/>
    <property type="evidence" value="ECO:0007669"/>
    <property type="project" value="UniProtKB-KW"/>
</dbReference>
<organism evidence="8 9">
    <name type="scientific">Kribbella amoyensis</name>
    <dbReference type="NCBI Taxonomy" id="996641"/>
    <lineage>
        <taxon>Bacteria</taxon>
        <taxon>Bacillati</taxon>
        <taxon>Actinomycetota</taxon>
        <taxon>Actinomycetes</taxon>
        <taxon>Propionibacteriales</taxon>
        <taxon>Kribbellaceae</taxon>
        <taxon>Kribbella</taxon>
    </lineage>
</organism>
<reference evidence="8 9" key="1">
    <citation type="submission" date="2019-06" db="EMBL/GenBank/DDBJ databases">
        <title>Sequencing the genomes of 1000 actinobacteria strains.</title>
        <authorList>
            <person name="Klenk H.-P."/>
        </authorList>
    </citation>
    <scope>NUCLEOTIDE SEQUENCE [LARGE SCALE GENOMIC DNA]</scope>
    <source>
        <strain evidence="8 9">DSM 24683</strain>
    </source>
</reference>
<comment type="function">
    <text evidence="6">Toxic component of a toxin-antitoxin (TA) system. An RNase.</text>
</comment>
<dbReference type="InterPro" id="IPR029060">
    <property type="entry name" value="PIN-like_dom_sf"/>
</dbReference>
<dbReference type="OrthoDB" id="32665at2"/>
<keyword evidence="9" id="KW-1185">Reference proteome</keyword>
<dbReference type="Proteomes" id="UP000318380">
    <property type="component" value="Unassembled WGS sequence"/>
</dbReference>
<dbReference type="EMBL" id="VIVK01000001">
    <property type="protein sequence ID" value="TWD79042.1"/>
    <property type="molecule type" value="Genomic_DNA"/>
</dbReference>